<proteinExistence type="predicted"/>
<dbReference type="Proteomes" id="UP000019116">
    <property type="component" value="Chromosome 5B"/>
</dbReference>
<feature type="domain" description="Protein kinase" evidence="7">
    <location>
        <begin position="692"/>
        <end position="959"/>
    </location>
</feature>
<dbReference type="Gene3D" id="3.30.200.20">
    <property type="entry name" value="Phosphorylase Kinase, domain 1"/>
    <property type="match status" value="2"/>
</dbReference>
<reference evidence="8" key="2">
    <citation type="submission" date="2018-10" db="UniProtKB">
        <authorList>
            <consortium name="EnsemblPlants"/>
        </authorList>
    </citation>
    <scope>IDENTIFICATION</scope>
</reference>
<keyword evidence="5 6" id="KW-0067">ATP-binding</keyword>
<organism evidence="8">
    <name type="scientific">Triticum aestivum</name>
    <name type="common">Wheat</name>
    <dbReference type="NCBI Taxonomy" id="4565"/>
    <lineage>
        <taxon>Eukaryota</taxon>
        <taxon>Viridiplantae</taxon>
        <taxon>Streptophyta</taxon>
        <taxon>Embryophyta</taxon>
        <taxon>Tracheophyta</taxon>
        <taxon>Spermatophyta</taxon>
        <taxon>Magnoliopsida</taxon>
        <taxon>Liliopsida</taxon>
        <taxon>Poales</taxon>
        <taxon>Poaceae</taxon>
        <taxon>BOP clade</taxon>
        <taxon>Pooideae</taxon>
        <taxon>Triticodae</taxon>
        <taxon>Triticeae</taxon>
        <taxon>Triticinae</taxon>
        <taxon>Triticum</taxon>
    </lineage>
</organism>
<dbReference type="PROSITE" id="PS00108">
    <property type="entry name" value="PROTEIN_KINASE_ST"/>
    <property type="match status" value="2"/>
</dbReference>
<feature type="domain" description="Protein kinase" evidence="7">
    <location>
        <begin position="1"/>
        <end position="201"/>
    </location>
</feature>
<evidence type="ECO:0000256" key="5">
    <source>
        <dbReference type="ARBA" id="ARBA00022840"/>
    </source>
</evidence>
<evidence type="ECO:0000256" key="2">
    <source>
        <dbReference type="ARBA" id="ARBA00022679"/>
    </source>
</evidence>
<dbReference type="PANTHER" id="PTHR27005:SF496">
    <property type="entry name" value="PROTEIN KINASE DOMAIN-CONTAINING PROTEIN"/>
    <property type="match status" value="1"/>
</dbReference>
<keyword evidence="1" id="KW-0723">Serine/threonine-protein kinase</keyword>
<dbReference type="SMART" id="SM00220">
    <property type="entry name" value="S_TKc"/>
    <property type="match status" value="3"/>
</dbReference>
<dbReference type="InterPro" id="IPR008271">
    <property type="entry name" value="Ser/Thr_kinase_AS"/>
</dbReference>
<dbReference type="Gramene" id="TraesCS5B02G550200.1">
    <property type="protein sequence ID" value="TraesCS5B02G550200.1"/>
    <property type="gene ID" value="TraesCS5B02G550200"/>
</dbReference>
<dbReference type="PROSITE" id="PS50011">
    <property type="entry name" value="PROTEIN_KINASE_DOM"/>
    <property type="match status" value="3"/>
</dbReference>
<evidence type="ECO:0000256" key="4">
    <source>
        <dbReference type="ARBA" id="ARBA00022777"/>
    </source>
</evidence>
<dbReference type="AlphaFoldDB" id="A0A3B6LYH2"/>
<evidence type="ECO:0000256" key="1">
    <source>
        <dbReference type="ARBA" id="ARBA00022527"/>
    </source>
</evidence>
<dbReference type="InterPro" id="IPR045274">
    <property type="entry name" value="WAK-like"/>
</dbReference>
<dbReference type="Gramene" id="TraesCLE_scaffold_056914_01G000300.1">
    <property type="protein sequence ID" value="TraesCLE_scaffold_056914_01G000300.1"/>
    <property type="gene ID" value="TraesCLE_scaffold_056914_01G000300"/>
</dbReference>
<keyword evidence="3 6" id="KW-0547">Nucleotide-binding</keyword>
<keyword evidence="2" id="KW-0808">Transferase</keyword>
<dbReference type="SUPFAM" id="SSF56112">
    <property type="entry name" value="Protein kinase-like (PK-like)"/>
    <property type="match status" value="3"/>
</dbReference>
<dbReference type="GO" id="GO:0005886">
    <property type="term" value="C:plasma membrane"/>
    <property type="evidence" value="ECO:0000318"/>
    <property type="project" value="GO_Central"/>
</dbReference>
<evidence type="ECO:0000313" key="8">
    <source>
        <dbReference type="EnsemblPlants" id="TraesCS5B02G550200.1"/>
    </source>
</evidence>
<name>A0A3B6LYH2_WHEAT</name>
<dbReference type="EnsemblPlants" id="TraesCS5B02G550200.1">
    <property type="protein sequence ID" value="TraesCS5B02G550200.1"/>
    <property type="gene ID" value="TraesCS5B02G550200"/>
</dbReference>
<dbReference type="Gramene" id="TraesLAC5B03G02969390.1">
    <property type="protein sequence ID" value="TraesLAC5B03G02969390.1"/>
    <property type="gene ID" value="TraesLAC5B03G02969390"/>
</dbReference>
<dbReference type="SMR" id="A0A3B6LYH2"/>
<dbReference type="Pfam" id="PF07714">
    <property type="entry name" value="PK_Tyr_Ser-Thr"/>
    <property type="match status" value="2"/>
</dbReference>
<feature type="binding site" evidence="6">
    <location>
        <position position="720"/>
    </location>
    <ligand>
        <name>ATP</name>
        <dbReference type="ChEBI" id="CHEBI:30616"/>
    </ligand>
</feature>
<sequence length="969" mass="109519">MEEYKGKLVMADQRNWLLCFEYVCNGSLDNHITDATCGLNWRNRYQIIRGLSEGLVLLREKGILHLDLKPANILLDGHLLPKIADFGLSRCLTQTQTYVITKNIAGTMGYMDPEYLRSGQIGFSSDVYSLGVIIMEILTGVRQYHKDEHAVERWMSRLGVSEGDMQLEQVRVCSEIAIECMDLVPEKRPDACYIIDRLDQIEGADKSHETGINNSLIELQVSSPREQSGERVGKLAGESHQNADMKEQLEILQDVASNLGRLHFQEGQQGEQDTIQHVNRHGASNSSSISTGLNELNILDIYIRTAHKIFDRNNRRSLEQTHFINIFSMQKLRPIIRNENLIREGFFTKVYKGVVDNVLVAVEQTFDVDNKDLGDEVIIQSQISHKNIAWFIGCCLDIDNPILVYEFPPRGNLHDILHSNSKIPLNLDVRLNIAAESAQGLAYLHSQARIRILHGDVQPENILLDENFMPKIAGFGLSKLIMGDKEHTGDTSYMDPVYLQTGRLTSKSDVYSFGIVILEVISRKKATHSDNNSLLRSFLQVHKEGKKATELFDKEIALTEEDLELLDYLAEIAVECLNMNVDHRPTMTEVAERLLILNRSGRLHARHTSADYSEETDISGLFVEQQKVGHLPRAVQDTGRHDGGNSSGFFNLNNLGIFNWKGRRNINRNNIHALEMSHFIKLFRKEELKPIIKKINLIGKGAFGEVYKGAVGNTLVVVKKPIGSCALENAQYQNQVINMSQVSHRNIVRLIGCCLDVDIPILVYEFLSNGDLDEILHCGSRVPLNLDLRLSIIAESAQALAYLHSQARIRILHGDVKPRNILLDDNFIPKITDFGISRLIARDKDHTDCVIGERNYMDPVYMQTGRLTLKSDVYSFGVVILEVISRKKATHYDNNSLVWSFLEVHKEGKKATELFDKEIAVTTKDLELLDCLAEIAVECLNLDVDQRPTMADVAERLVILNQSRRSQAV</sequence>
<dbReference type="InterPro" id="IPR001245">
    <property type="entry name" value="Ser-Thr/Tyr_kinase_cat_dom"/>
</dbReference>
<dbReference type="Gene3D" id="1.10.510.10">
    <property type="entry name" value="Transferase(Phosphotransferase) domain 1"/>
    <property type="match status" value="3"/>
</dbReference>
<dbReference type="GO" id="GO:0004674">
    <property type="term" value="F:protein serine/threonine kinase activity"/>
    <property type="evidence" value="ECO:0007669"/>
    <property type="project" value="UniProtKB-KW"/>
</dbReference>
<feature type="domain" description="Protein kinase" evidence="7">
    <location>
        <begin position="336"/>
        <end position="596"/>
    </location>
</feature>
<dbReference type="FunFam" id="1.10.510.10:FF:000474">
    <property type="entry name" value="Wall-associated receptor kinase 3"/>
    <property type="match status" value="2"/>
</dbReference>
<keyword evidence="4" id="KW-0418">Kinase</keyword>
<dbReference type="Pfam" id="PF00069">
    <property type="entry name" value="Pkinase"/>
    <property type="match status" value="1"/>
</dbReference>
<protein>
    <recommendedName>
        <fullName evidence="7">Protein kinase domain-containing protein</fullName>
    </recommendedName>
</protein>
<reference evidence="8" key="1">
    <citation type="submission" date="2018-08" db="EMBL/GenBank/DDBJ databases">
        <authorList>
            <person name="Rossello M."/>
        </authorList>
    </citation>
    <scope>NUCLEOTIDE SEQUENCE [LARGE SCALE GENOMIC DNA]</scope>
    <source>
        <strain evidence="8">cv. Chinese Spring</strain>
    </source>
</reference>
<dbReference type="STRING" id="4565.A0A3B6LYH2"/>
<dbReference type="GO" id="GO:0005524">
    <property type="term" value="F:ATP binding"/>
    <property type="evidence" value="ECO:0007669"/>
    <property type="project" value="UniProtKB-UniRule"/>
</dbReference>
<keyword evidence="9" id="KW-1185">Reference proteome</keyword>
<dbReference type="PANTHER" id="PTHR27005">
    <property type="entry name" value="WALL-ASSOCIATED RECEPTOR KINASE-LIKE 21"/>
    <property type="match status" value="1"/>
</dbReference>
<evidence type="ECO:0000256" key="3">
    <source>
        <dbReference type="ARBA" id="ARBA00022741"/>
    </source>
</evidence>
<dbReference type="OrthoDB" id="2017579at2759"/>
<evidence type="ECO:0000259" key="7">
    <source>
        <dbReference type="PROSITE" id="PS50011"/>
    </source>
</evidence>
<dbReference type="Gramene" id="TraesCS5B03G1311100.1">
    <property type="protein sequence ID" value="TraesCS5B03G1311100.1.CDS"/>
    <property type="gene ID" value="TraesCS5B03G1311100"/>
</dbReference>
<accession>A0A3B6LYH2</accession>
<evidence type="ECO:0000256" key="6">
    <source>
        <dbReference type="PROSITE-ProRule" id="PRU10141"/>
    </source>
</evidence>
<dbReference type="GO" id="GO:0007166">
    <property type="term" value="P:cell surface receptor signaling pathway"/>
    <property type="evidence" value="ECO:0000318"/>
    <property type="project" value="GO_Central"/>
</dbReference>
<dbReference type="InterPro" id="IPR011009">
    <property type="entry name" value="Kinase-like_dom_sf"/>
</dbReference>
<dbReference type="InterPro" id="IPR017441">
    <property type="entry name" value="Protein_kinase_ATP_BS"/>
</dbReference>
<dbReference type="InterPro" id="IPR000719">
    <property type="entry name" value="Prot_kinase_dom"/>
</dbReference>
<dbReference type="PROSITE" id="PS00107">
    <property type="entry name" value="PROTEIN_KINASE_ATP"/>
    <property type="match status" value="1"/>
</dbReference>
<evidence type="ECO:0000313" key="9">
    <source>
        <dbReference type="Proteomes" id="UP000019116"/>
    </source>
</evidence>